<sequence>MNRTRQMRRHAQKMHRNGLQPMVIIDRDDQSPDIAAVLVARALWRYRSELAPIYVVALLALGGAILHRTHPDWWLWLAGVATVAASVLAMFGDRVGLALRIERLYAASIAMGAGGWVAAATAVGVTCRPLPLLLAGGGFVLAVPWWVHRRRRAKVRVDRQIAAWPEIAQTVGLAGSRAQSAVVDVWGWRARFALARGQTIQDVIGKVPAIESALGTYRGAVRVSPTRDDKANRFELRVLDTDPHADAIPWPGPSVSSITEPIDLGPFEDATGARVLLLRRHGLIGGVAGSGKSGGINVLMGNLSACRDVVVWAIDLKRGMELQPWASCIDRLATTPEQARAMLSDAVTILEARAEWLAGGGLRVWEPTPQRPALVIIVDEYAELADDAPDAADDTDSIARRGRAVAVTLIAATQRPTQKAMGKGAVRSQMDVRVSFRVRERKDVDLILGQGMLSAGWHAHTLNAPGKFLLSAPEHDTPRRGRAYLLTDDTVAQTAERHAPVRPALDKIFRRALNEARMTPVSVPAVAETPTLDDTAETALREALDGAPDEGLPIAHLLLITQMSRPTLYRRLSELVKTGRAVQVTRGRYKASEHAP</sequence>
<feature type="transmembrane region" description="Helical" evidence="4">
    <location>
        <begin position="73"/>
        <end position="92"/>
    </location>
</feature>
<dbReference type="GO" id="GO:0003677">
    <property type="term" value="F:DNA binding"/>
    <property type="evidence" value="ECO:0007669"/>
    <property type="project" value="InterPro"/>
</dbReference>
<dbReference type="GO" id="GO:0051301">
    <property type="term" value="P:cell division"/>
    <property type="evidence" value="ECO:0007669"/>
    <property type="project" value="UniProtKB-KW"/>
</dbReference>
<dbReference type="Gene3D" id="3.40.50.300">
    <property type="entry name" value="P-loop containing nucleotide triphosphate hydrolases"/>
    <property type="match status" value="1"/>
</dbReference>
<dbReference type="PANTHER" id="PTHR22683">
    <property type="entry name" value="SPORULATION PROTEIN RELATED"/>
    <property type="match status" value="1"/>
</dbReference>
<dbReference type="SUPFAM" id="SSF52540">
    <property type="entry name" value="P-loop containing nucleoside triphosphate hydrolases"/>
    <property type="match status" value="1"/>
</dbReference>
<feature type="binding site" evidence="3">
    <location>
        <begin position="286"/>
        <end position="293"/>
    </location>
    <ligand>
        <name>ATP</name>
        <dbReference type="ChEBI" id="CHEBI:30616"/>
    </ligand>
</feature>
<accession>A0A372GCN6</accession>
<comment type="caution">
    <text evidence="6">The sequence shown here is derived from an EMBL/GenBank/DDBJ whole genome shotgun (WGS) entry which is preliminary data.</text>
</comment>
<dbReference type="InterPro" id="IPR050206">
    <property type="entry name" value="FtsK/SpoIIIE/SftA"/>
</dbReference>
<name>A0A372GCN6_9ACTN</name>
<feature type="domain" description="FtsK" evidence="5">
    <location>
        <begin position="259"/>
        <end position="445"/>
    </location>
</feature>
<evidence type="ECO:0000256" key="4">
    <source>
        <dbReference type="SAM" id="Phobius"/>
    </source>
</evidence>
<keyword evidence="2 3" id="KW-0067">ATP-binding</keyword>
<evidence type="ECO:0000313" key="6">
    <source>
        <dbReference type="EMBL" id="RFS82932.1"/>
    </source>
</evidence>
<keyword evidence="7" id="KW-1185">Reference proteome</keyword>
<dbReference type="EMBL" id="QVNQ01000008">
    <property type="protein sequence ID" value="RFS82932.1"/>
    <property type="molecule type" value="Genomic_DNA"/>
</dbReference>
<gene>
    <name evidence="6" type="ORF">D0T12_26040</name>
</gene>
<reference evidence="6 7" key="1">
    <citation type="submission" date="2018-08" db="EMBL/GenBank/DDBJ databases">
        <title>Actinomadura spongicola sp. nov., isolated from marine sponge Leucetta chagosensis.</title>
        <authorList>
            <person name="Li L."/>
            <person name="Lin H.W."/>
        </authorList>
    </citation>
    <scope>NUCLEOTIDE SEQUENCE [LARGE SCALE GENOMIC DNA]</scope>
    <source>
        <strain evidence="6 7">LHW52907</strain>
    </source>
</reference>
<evidence type="ECO:0000313" key="7">
    <source>
        <dbReference type="Proteomes" id="UP000262882"/>
    </source>
</evidence>
<dbReference type="PROSITE" id="PS50901">
    <property type="entry name" value="FTSK"/>
    <property type="match status" value="1"/>
</dbReference>
<dbReference type="InterPro" id="IPR002543">
    <property type="entry name" value="FtsK_dom"/>
</dbReference>
<protein>
    <submittedName>
        <fullName evidence="6">Cell division protein FtsK</fullName>
    </submittedName>
</protein>
<keyword evidence="6" id="KW-0132">Cell division</keyword>
<keyword evidence="4" id="KW-0472">Membrane</keyword>
<proteinExistence type="predicted"/>
<keyword evidence="4" id="KW-0812">Transmembrane</keyword>
<dbReference type="Pfam" id="PF01580">
    <property type="entry name" value="FtsK_SpoIIIE"/>
    <property type="match status" value="1"/>
</dbReference>
<dbReference type="GO" id="GO:0005524">
    <property type="term" value="F:ATP binding"/>
    <property type="evidence" value="ECO:0007669"/>
    <property type="project" value="UniProtKB-UniRule"/>
</dbReference>
<dbReference type="Proteomes" id="UP000262882">
    <property type="component" value="Unassembled WGS sequence"/>
</dbReference>
<feature type="transmembrane region" description="Helical" evidence="4">
    <location>
        <begin position="130"/>
        <end position="147"/>
    </location>
</feature>
<keyword evidence="1 3" id="KW-0547">Nucleotide-binding</keyword>
<evidence type="ECO:0000256" key="3">
    <source>
        <dbReference type="PROSITE-ProRule" id="PRU00289"/>
    </source>
</evidence>
<dbReference type="OrthoDB" id="3217500at2"/>
<dbReference type="AlphaFoldDB" id="A0A372GCN6"/>
<dbReference type="PANTHER" id="PTHR22683:SF41">
    <property type="entry name" value="DNA TRANSLOCASE FTSK"/>
    <property type="match status" value="1"/>
</dbReference>
<evidence type="ECO:0000259" key="5">
    <source>
        <dbReference type="PROSITE" id="PS50901"/>
    </source>
</evidence>
<feature type="transmembrane region" description="Helical" evidence="4">
    <location>
        <begin position="50"/>
        <end position="67"/>
    </location>
</feature>
<evidence type="ECO:0000256" key="1">
    <source>
        <dbReference type="ARBA" id="ARBA00022741"/>
    </source>
</evidence>
<dbReference type="InterPro" id="IPR027417">
    <property type="entry name" value="P-loop_NTPase"/>
</dbReference>
<keyword evidence="6" id="KW-0131">Cell cycle</keyword>
<keyword evidence="4" id="KW-1133">Transmembrane helix</keyword>
<feature type="transmembrane region" description="Helical" evidence="4">
    <location>
        <begin position="104"/>
        <end position="124"/>
    </location>
</feature>
<evidence type="ECO:0000256" key="2">
    <source>
        <dbReference type="ARBA" id="ARBA00022840"/>
    </source>
</evidence>
<organism evidence="6 7">
    <name type="scientific">Actinomadura spongiicola</name>
    <dbReference type="NCBI Taxonomy" id="2303421"/>
    <lineage>
        <taxon>Bacteria</taxon>
        <taxon>Bacillati</taxon>
        <taxon>Actinomycetota</taxon>
        <taxon>Actinomycetes</taxon>
        <taxon>Streptosporangiales</taxon>
        <taxon>Thermomonosporaceae</taxon>
        <taxon>Actinomadura</taxon>
    </lineage>
</organism>